<feature type="transmembrane region" description="Helical" evidence="10">
    <location>
        <begin position="274"/>
        <end position="296"/>
    </location>
</feature>
<sequence length="655" mass="72146">MGNRGMEDLIPLVNKLQDAFSGIGQSCNLDLPQIAVVGGQSAGKSSVLENFVGRDFLPRGSGIVTRRPLVLQLISANAEWAEFLHCKGKKFTDFDEVRQEIEAETDRITGANKGISPVPINLRVYSPHVLNLTLIDLPGITKVPVGDQPVDIEQQIRDMIMQFICRESCLILAVTPANSDLANSDALKLAKDVDPQGQRTIGVITKLDLMDEGTDAREVLENKLLPLRRGGISLSLCLLLSRTLLLVPFSCILVMSFPSSCLSVCVARMDWSGFTLSICYIGGLVILHCNCLHVLLTKSFCLQFQVLLLIDVQLSYINTNHEDFIGFANAQQSSKQSSKQSNAASQVIRKGWLTINNISIIKGGAKEYWFVLTAESLSWFKDDEEKEKKYMLPLDNLKVRDVEKGFMSSKHAFAIFNTEQRNVYKDNRFLELACDTQDEVDSWRASLLRAGVYPERSSNVESEGGGSSSSSQDNFSMDPQLERKVETIRNLVDSYMAIVNKCIRDLMPKTIMHLMISNVKDFINAELLAQLYSAGDQGALMDESQEQVQRRDEVLRTHQSLKEALAIIGDISTTTISTPMPPPVNDWRSGGGNRSPPTSPTGSRRMSSGQRPSPGGGRGAPPPPNRPGPLGPFNNSADSPQVPSRPNRAPPSIPR</sequence>
<evidence type="ECO:0000256" key="2">
    <source>
        <dbReference type="ARBA" id="ARBA00022583"/>
    </source>
</evidence>
<dbReference type="InterPro" id="IPR019762">
    <property type="entry name" value="Dynamin_GTPase_CS"/>
</dbReference>
<dbReference type="Ensembl" id="ENSHHUT00000022595.1">
    <property type="protein sequence ID" value="ENSHHUP00000021777.1"/>
    <property type="gene ID" value="ENSHHUG00000013598.1"/>
</dbReference>
<dbReference type="PANTHER" id="PTHR11566">
    <property type="entry name" value="DYNAMIN"/>
    <property type="match status" value="1"/>
</dbReference>
<evidence type="ECO:0000256" key="1">
    <source>
        <dbReference type="ARBA" id="ARBA00011980"/>
    </source>
</evidence>
<dbReference type="InterPro" id="IPR045063">
    <property type="entry name" value="Dynamin_N"/>
</dbReference>
<dbReference type="GO" id="GO:0031623">
    <property type="term" value="P:receptor internalization"/>
    <property type="evidence" value="ECO:0007669"/>
    <property type="project" value="TreeGrafter"/>
</dbReference>
<dbReference type="InterPro" id="IPR001401">
    <property type="entry name" value="Dynamin_GTPase"/>
</dbReference>
<dbReference type="SMART" id="SM00233">
    <property type="entry name" value="PH"/>
    <property type="match status" value="1"/>
</dbReference>
<keyword evidence="6 8" id="KW-0342">GTP-binding</keyword>
<dbReference type="STRING" id="62062.ENSHHUP00000021777"/>
<dbReference type="GeneTree" id="ENSGT00940000158056"/>
<dbReference type="SMART" id="SM00053">
    <property type="entry name" value="DYNc"/>
    <property type="match status" value="1"/>
</dbReference>
<keyword evidence="10" id="KW-0812">Transmembrane</keyword>
<dbReference type="InterPro" id="IPR027417">
    <property type="entry name" value="P-loop_NTPase"/>
</dbReference>
<reference evidence="15" key="1">
    <citation type="submission" date="2018-06" db="EMBL/GenBank/DDBJ databases">
        <title>Genome assembly of Danube salmon.</title>
        <authorList>
            <person name="Macqueen D.J."/>
            <person name="Gundappa M.K."/>
        </authorList>
    </citation>
    <scope>NUCLEOTIDE SEQUENCE [LARGE SCALE GENOMIC DNA]</scope>
</reference>
<dbReference type="GO" id="GO:0005525">
    <property type="term" value="F:GTP binding"/>
    <property type="evidence" value="ECO:0007669"/>
    <property type="project" value="UniProtKB-KW"/>
</dbReference>
<feature type="compositionally biased region" description="Low complexity" evidence="9">
    <location>
        <begin position="602"/>
        <end position="613"/>
    </location>
</feature>
<keyword evidence="5" id="KW-0378">Hydrolase</keyword>
<feature type="domain" description="Dynamin-type G" evidence="13">
    <location>
        <begin position="28"/>
        <end position="279"/>
    </location>
</feature>
<dbReference type="Gene3D" id="3.40.50.300">
    <property type="entry name" value="P-loop containing nucleotide triphosphate hydrolases"/>
    <property type="match status" value="1"/>
</dbReference>
<evidence type="ECO:0000256" key="7">
    <source>
        <dbReference type="ARBA" id="ARBA00023175"/>
    </source>
</evidence>
<dbReference type="CDD" id="cd08771">
    <property type="entry name" value="DLP_1"/>
    <property type="match status" value="1"/>
</dbReference>
<reference evidence="14" key="3">
    <citation type="submission" date="2025-09" db="UniProtKB">
        <authorList>
            <consortium name="Ensembl"/>
        </authorList>
    </citation>
    <scope>IDENTIFICATION</scope>
</reference>
<evidence type="ECO:0000313" key="14">
    <source>
        <dbReference type="Ensembl" id="ENSHHUP00000021777.1"/>
    </source>
</evidence>
<dbReference type="AlphaFoldDB" id="A0A4W5KY61"/>
<dbReference type="InterPro" id="IPR011993">
    <property type="entry name" value="PH-like_dom_sf"/>
</dbReference>
<evidence type="ECO:0000256" key="8">
    <source>
        <dbReference type="RuleBase" id="RU003932"/>
    </source>
</evidence>
<dbReference type="Pfam" id="PF02212">
    <property type="entry name" value="GED"/>
    <property type="match status" value="1"/>
</dbReference>
<dbReference type="CDD" id="cd01256">
    <property type="entry name" value="PH_dynamin"/>
    <property type="match status" value="1"/>
</dbReference>
<feature type="domain" description="PH" evidence="11">
    <location>
        <begin position="346"/>
        <end position="452"/>
    </location>
</feature>
<keyword evidence="2" id="KW-0254">Endocytosis</keyword>
<evidence type="ECO:0000259" key="11">
    <source>
        <dbReference type="PROSITE" id="PS50003"/>
    </source>
</evidence>
<evidence type="ECO:0000256" key="4">
    <source>
        <dbReference type="ARBA" id="ARBA00022741"/>
    </source>
</evidence>
<feature type="region of interest" description="Disordered" evidence="9">
    <location>
        <begin position="456"/>
        <end position="478"/>
    </location>
</feature>
<feature type="compositionally biased region" description="Pro residues" evidence="9">
    <location>
        <begin position="620"/>
        <end position="630"/>
    </location>
</feature>
<dbReference type="GO" id="GO:0005886">
    <property type="term" value="C:plasma membrane"/>
    <property type="evidence" value="ECO:0007669"/>
    <property type="project" value="TreeGrafter"/>
</dbReference>
<dbReference type="InterPro" id="IPR030381">
    <property type="entry name" value="G_DYNAMIN_dom"/>
</dbReference>
<dbReference type="Pfam" id="PF00350">
    <property type="entry name" value="Dynamin_N"/>
    <property type="match status" value="1"/>
</dbReference>
<dbReference type="GO" id="GO:0016185">
    <property type="term" value="P:synaptic vesicle budding from presynaptic endocytic zone membrane"/>
    <property type="evidence" value="ECO:0007669"/>
    <property type="project" value="TreeGrafter"/>
</dbReference>
<organism evidence="14 15">
    <name type="scientific">Hucho hucho</name>
    <name type="common">huchen</name>
    <dbReference type="NCBI Taxonomy" id="62062"/>
    <lineage>
        <taxon>Eukaryota</taxon>
        <taxon>Metazoa</taxon>
        <taxon>Chordata</taxon>
        <taxon>Craniata</taxon>
        <taxon>Vertebrata</taxon>
        <taxon>Euteleostomi</taxon>
        <taxon>Actinopterygii</taxon>
        <taxon>Neopterygii</taxon>
        <taxon>Teleostei</taxon>
        <taxon>Protacanthopterygii</taxon>
        <taxon>Salmoniformes</taxon>
        <taxon>Salmonidae</taxon>
        <taxon>Salmoninae</taxon>
        <taxon>Hucho</taxon>
    </lineage>
</organism>
<dbReference type="PRINTS" id="PR00195">
    <property type="entry name" value="DYNAMIN"/>
</dbReference>
<dbReference type="PROSITE" id="PS00410">
    <property type="entry name" value="G_DYNAMIN_1"/>
    <property type="match status" value="1"/>
</dbReference>
<dbReference type="Proteomes" id="UP000314982">
    <property type="component" value="Unassembled WGS sequence"/>
</dbReference>
<keyword evidence="10" id="KW-1133">Transmembrane helix</keyword>
<dbReference type="GO" id="GO:0005874">
    <property type="term" value="C:microtubule"/>
    <property type="evidence" value="ECO:0007669"/>
    <property type="project" value="UniProtKB-KW"/>
</dbReference>
<keyword evidence="7" id="KW-0505">Motor protein</keyword>
<dbReference type="PANTHER" id="PTHR11566:SF54">
    <property type="entry name" value="DYNAMIN-3"/>
    <property type="match status" value="1"/>
</dbReference>
<dbReference type="SUPFAM" id="SSF52540">
    <property type="entry name" value="P-loop containing nucleoside triphosphate hydrolases"/>
    <property type="match status" value="1"/>
</dbReference>
<keyword evidence="4 8" id="KW-0547">Nucleotide-binding</keyword>
<evidence type="ECO:0000313" key="15">
    <source>
        <dbReference type="Proteomes" id="UP000314982"/>
    </source>
</evidence>
<dbReference type="PROSITE" id="PS51388">
    <property type="entry name" value="GED"/>
    <property type="match status" value="1"/>
</dbReference>
<evidence type="ECO:0000259" key="13">
    <source>
        <dbReference type="PROSITE" id="PS51718"/>
    </source>
</evidence>
<feature type="region of interest" description="Disordered" evidence="9">
    <location>
        <begin position="572"/>
        <end position="655"/>
    </location>
</feature>
<dbReference type="Pfam" id="PF00169">
    <property type="entry name" value="PH"/>
    <property type="match status" value="1"/>
</dbReference>
<evidence type="ECO:0000256" key="6">
    <source>
        <dbReference type="ARBA" id="ARBA00023134"/>
    </source>
</evidence>
<dbReference type="SMART" id="SM00302">
    <property type="entry name" value="GED"/>
    <property type="match status" value="1"/>
</dbReference>
<feature type="transmembrane region" description="Helical" evidence="10">
    <location>
        <begin position="244"/>
        <end position="267"/>
    </location>
</feature>
<evidence type="ECO:0000256" key="10">
    <source>
        <dbReference type="SAM" id="Phobius"/>
    </source>
</evidence>
<reference evidence="14" key="2">
    <citation type="submission" date="2025-08" db="UniProtKB">
        <authorList>
            <consortium name="Ensembl"/>
        </authorList>
    </citation>
    <scope>IDENTIFICATION</scope>
</reference>
<dbReference type="GO" id="GO:0008017">
    <property type="term" value="F:microtubule binding"/>
    <property type="evidence" value="ECO:0007669"/>
    <property type="project" value="TreeGrafter"/>
</dbReference>
<dbReference type="InterPro" id="IPR022812">
    <property type="entry name" value="Dynamin"/>
</dbReference>
<dbReference type="FunFam" id="2.30.29.30:FF:000010">
    <property type="entry name" value="dynamin-1 isoform X2"/>
    <property type="match status" value="1"/>
</dbReference>
<dbReference type="GO" id="GO:0098793">
    <property type="term" value="C:presynapse"/>
    <property type="evidence" value="ECO:0007669"/>
    <property type="project" value="GOC"/>
</dbReference>
<name>A0A4W5KY61_9TELE</name>
<feature type="compositionally biased region" description="Polar residues" evidence="9">
    <location>
        <begin position="633"/>
        <end position="644"/>
    </location>
</feature>
<keyword evidence="15" id="KW-1185">Reference proteome</keyword>
<proteinExistence type="inferred from homology"/>
<comment type="similarity">
    <text evidence="8">Belongs to the TRAFAC class dynamin-like GTPase superfamily. Dynamin/Fzo/YdjA family.</text>
</comment>
<evidence type="ECO:0000259" key="12">
    <source>
        <dbReference type="PROSITE" id="PS51388"/>
    </source>
</evidence>
<evidence type="ECO:0000256" key="3">
    <source>
        <dbReference type="ARBA" id="ARBA00022701"/>
    </source>
</evidence>
<dbReference type="InterPro" id="IPR003130">
    <property type="entry name" value="GED"/>
</dbReference>
<evidence type="ECO:0000256" key="9">
    <source>
        <dbReference type="SAM" id="MobiDB-lite"/>
    </source>
</evidence>
<accession>A0A4W5KY61</accession>
<dbReference type="InterPro" id="IPR001849">
    <property type="entry name" value="PH_domain"/>
</dbReference>
<dbReference type="EC" id="3.6.5.5" evidence="1"/>
<protein>
    <recommendedName>
        <fullName evidence="1">dynamin GTPase</fullName>
        <ecNumber evidence="1">3.6.5.5</ecNumber>
    </recommendedName>
</protein>
<dbReference type="Gene3D" id="1.20.120.1240">
    <property type="entry name" value="Dynamin, middle domain"/>
    <property type="match status" value="1"/>
</dbReference>
<dbReference type="GO" id="GO:0005737">
    <property type="term" value="C:cytoplasm"/>
    <property type="evidence" value="ECO:0007669"/>
    <property type="project" value="TreeGrafter"/>
</dbReference>
<keyword evidence="3" id="KW-0493">Microtubule</keyword>
<dbReference type="GO" id="GO:0003924">
    <property type="term" value="F:GTPase activity"/>
    <property type="evidence" value="ECO:0007669"/>
    <property type="project" value="InterPro"/>
</dbReference>
<dbReference type="PROSITE" id="PS50003">
    <property type="entry name" value="PH_DOMAIN"/>
    <property type="match status" value="1"/>
</dbReference>
<evidence type="ECO:0000256" key="5">
    <source>
        <dbReference type="ARBA" id="ARBA00022801"/>
    </source>
</evidence>
<dbReference type="InterPro" id="IPR020850">
    <property type="entry name" value="GED_dom"/>
</dbReference>
<feature type="domain" description="GED" evidence="12">
    <location>
        <begin position="485"/>
        <end position="576"/>
    </location>
</feature>
<dbReference type="SUPFAM" id="SSF50729">
    <property type="entry name" value="PH domain-like"/>
    <property type="match status" value="1"/>
</dbReference>
<dbReference type="Gene3D" id="2.30.29.30">
    <property type="entry name" value="Pleckstrin-homology domain (PH domain)/Phosphotyrosine-binding domain (PTB)"/>
    <property type="match status" value="1"/>
</dbReference>
<dbReference type="FunFam" id="3.40.50.300:FF:000045">
    <property type="entry name" value="dynamin-1 isoform X2"/>
    <property type="match status" value="1"/>
</dbReference>
<keyword evidence="10" id="KW-0472">Membrane</keyword>
<dbReference type="PROSITE" id="PS51718">
    <property type="entry name" value="G_DYNAMIN_2"/>
    <property type="match status" value="1"/>
</dbReference>